<sequence length="83" mass="8898">RIGNGALRNLVHVLLPGLGAKTNASAEVSQITRPDVRGHDNDGIAEVHLAAQAVGQDTVVQHLQQQVVHVGVRLLNLVEQDNR</sequence>
<dbReference type="AntiFam" id="ANF00007">
    <property type="entry name" value="Shadow ORF (opposite clpB)"/>
</dbReference>
<evidence type="ECO:0000313" key="1">
    <source>
        <dbReference type="EMBL" id="GFD59213.1"/>
    </source>
</evidence>
<dbReference type="AlphaFoldDB" id="A0A699XJ43"/>
<feature type="non-terminal residue" evidence="1">
    <location>
        <position position="1"/>
    </location>
</feature>
<dbReference type="EMBL" id="BKCJ011862249">
    <property type="protein sequence ID" value="GFD59213.1"/>
    <property type="molecule type" value="Genomic_DNA"/>
</dbReference>
<organism evidence="1">
    <name type="scientific">Tanacetum cinerariifolium</name>
    <name type="common">Dalmatian daisy</name>
    <name type="synonym">Chrysanthemum cinerariifolium</name>
    <dbReference type="NCBI Taxonomy" id="118510"/>
    <lineage>
        <taxon>Eukaryota</taxon>
        <taxon>Viridiplantae</taxon>
        <taxon>Streptophyta</taxon>
        <taxon>Embryophyta</taxon>
        <taxon>Tracheophyta</taxon>
        <taxon>Spermatophyta</taxon>
        <taxon>Magnoliopsida</taxon>
        <taxon>eudicotyledons</taxon>
        <taxon>Gunneridae</taxon>
        <taxon>Pentapetalae</taxon>
        <taxon>asterids</taxon>
        <taxon>campanulids</taxon>
        <taxon>Asterales</taxon>
        <taxon>Asteraceae</taxon>
        <taxon>Asteroideae</taxon>
        <taxon>Anthemideae</taxon>
        <taxon>Anthemidinae</taxon>
        <taxon>Tanacetum</taxon>
    </lineage>
</organism>
<reference evidence="1" key="1">
    <citation type="journal article" date="2019" name="Sci. Rep.">
        <title>Draft genome of Tanacetum cinerariifolium, the natural source of mosquito coil.</title>
        <authorList>
            <person name="Yamashiro T."/>
            <person name="Shiraishi A."/>
            <person name="Satake H."/>
            <person name="Nakayama K."/>
        </authorList>
    </citation>
    <scope>NUCLEOTIDE SEQUENCE</scope>
</reference>
<accession>A0A699XJ43</accession>
<gene>
    <name evidence="1" type="ORF">Tci_931182</name>
</gene>
<proteinExistence type="predicted"/>
<protein>
    <submittedName>
        <fullName evidence="1">Uncharacterized protein</fullName>
    </submittedName>
</protein>
<name>A0A699XJ43_TANCI</name>
<comment type="caution">
    <text evidence="1">The sequence shown here is derived from an EMBL/GenBank/DDBJ whole genome shotgun (WGS) entry which is preliminary data.</text>
</comment>
<feature type="non-terminal residue" evidence="1">
    <location>
        <position position="83"/>
    </location>
</feature>